<evidence type="ECO:0000313" key="11">
    <source>
        <dbReference type="Proteomes" id="UP000678499"/>
    </source>
</evidence>
<evidence type="ECO:0000256" key="9">
    <source>
        <dbReference type="RuleBase" id="RU369121"/>
    </source>
</evidence>
<dbReference type="AlphaFoldDB" id="A0A7R9BKA9"/>
<dbReference type="GO" id="GO:0046872">
    <property type="term" value="F:metal ion binding"/>
    <property type="evidence" value="ECO:0007669"/>
    <property type="project" value="UniProtKB-UniRule"/>
</dbReference>
<evidence type="ECO:0000256" key="2">
    <source>
        <dbReference type="ARBA" id="ARBA00022723"/>
    </source>
</evidence>
<keyword evidence="5 7" id="KW-0342">GTP-binding</keyword>
<dbReference type="GO" id="GO:0007191">
    <property type="term" value="P:adenylate cyclase-activating dopamine receptor signaling pathway"/>
    <property type="evidence" value="ECO:0007669"/>
    <property type="project" value="TreeGrafter"/>
</dbReference>
<dbReference type="InterPro" id="IPR001019">
    <property type="entry name" value="Gprotein_alpha_su"/>
</dbReference>
<comment type="subunit">
    <text evidence="9">G proteins are composed of 3 units; alpha, beta and gamma. The alpha chain contains the guanine nucleotide binding site.</text>
</comment>
<proteinExistence type="inferred from homology"/>
<evidence type="ECO:0000313" key="10">
    <source>
        <dbReference type="EMBL" id="CAD7276071.1"/>
    </source>
</evidence>
<reference evidence="10" key="1">
    <citation type="submission" date="2020-11" db="EMBL/GenBank/DDBJ databases">
        <authorList>
            <person name="Tran Van P."/>
        </authorList>
    </citation>
    <scope>NUCLEOTIDE SEQUENCE</scope>
</reference>
<comment type="similarity">
    <text evidence="1 9">Belongs to the G-alpha family. G(s) subfamily.</text>
</comment>
<dbReference type="InterPro" id="IPR011025">
    <property type="entry name" value="GproteinA_insert"/>
</dbReference>
<dbReference type="GO" id="GO:0001664">
    <property type="term" value="F:G protein-coupled receptor binding"/>
    <property type="evidence" value="ECO:0007669"/>
    <property type="project" value="TreeGrafter"/>
</dbReference>
<dbReference type="PANTHER" id="PTHR10218">
    <property type="entry name" value="GTP-BINDING PROTEIN ALPHA SUBUNIT"/>
    <property type="match status" value="1"/>
</dbReference>
<evidence type="ECO:0000256" key="5">
    <source>
        <dbReference type="ARBA" id="ARBA00023134"/>
    </source>
</evidence>
<evidence type="ECO:0000256" key="1">
    <source>
        <dbReference type="ARBA" id="ARBA00007172"/>
    </source>
</evidence>
<gene>
    <name evidence="10" type="ORF">NMOB1V02_LOCUS3849</name>
</gene>
<organism evidence="10">
    <name type="scientific">Notodromas monacha</name>
    <dbReference type="NCBI Taxonomy" id="399045"/>
    <lineage>
        <taxon>Eukaryota</taxon>
        <taxon>Metazoa</taxon>
        <taxon>Ecdysozoa</taxon>
        <taxon>Arthropoda</taxon>
        <taxon>Crustacea</taxon>
        <taxon>Oligostraca</taxon>
        <taxon>Ostracoda</taxon>
        <taxon>Podocopa</taxon>
        <taxon>Podocopida</taxon>
        <taxon>Cypridocopina</taxon>
        <taxon>Cypridoidea</taxon>
        <taxon>Cyprididae</taxon>
        <taxon>Notodromas</taxon>
    </lineage>
</organism>
<feature type="binding site" evidence="7">
    <location>
        <begin position="257"/>
        <end position="260"/>
    </location>
    <ligand>
        <name>GTP</name>
        <dbReference type="ChEBI" id="CHEBI:37565"/>
    </ligand>
</feature>
<dbReference type="EMBL" id="CAJPEX010000546">
    <property type="protein sequence ID" value="CAG0916223.1"/>
    <property type="molecule type" value="Genomic_DNA"/>
</dbReference>
<keyword evidence="2 8" id="KW-0479">Metal-binding</keyword>
<dbReference type="GO" id="GO:0007606">
    <property type="term" value="P:sensory perception of chemical stimulus"/>
    <property type="evidence" value="ECO:0007669"/>
    <property type="project" value="TreeGrafter"/>
</dbReference>
<evidence type="ECO:0000256" key="3">
    <source>
        <dbReference type="ARBA" id="ARBA00022741"/>
    </source>
</evidence>
<dbReference type="InterPro" id="IPR000367">
    <property type="entry name" value="Gprotein_alpha_S"/>
</dbReference>
<comment type="subcellular location">
    <subcellularLocation>
        <location evidence="9">Cell membrane</location>
    </subcellularLocation>
</comment>
<evidence type="ECO:0000256" key="7">
    <source>
        <dbReference type="PIRSR" id="PIRSR601019-1"/>
    </source>
</evidence>
<dbReference type="Gene3D" id="1.10.400.10">
    <property type="entry name" value="GI Alpha 1, domain 2-like"/>
    <property type="match status" value="1"/>
</dbReference>
<keyword evidence="11" id="KW-1185">Reference proteome</keyword>
<sequence>MLRGCCAGGGDRIEHDEATRKIDKQLKDWNKTYRQIIKILLLEKLTYLDQLKRNGVDAMQTILDFMETVEPAIPLRNPRNEISREYFYDIDVNHEDFVFDKQTAEHLKCLWKDEGVQQAVVRENEYHLIDSARYILDKIGEIAQPDYVPSNQDILHCRRETTGLQKVEFSIAVPPKNGGGTQQFWMYDVGGQREYRHQIARVFADIQVVLFLVSSIGYDRTLREDKTFNRMEESLNFFTAMWESPYLSTSGFILFLNKQDILKEKISRDRGESLLSHYPEFRDYRPNSKDLVGDEDFVYLRARAFIRDKFLNKTRDPLSSNKNKKRRKGVGNLEQARRLRSGPDVYWHYTTATDTDHINSVFNAVNSMIIVWNLTTLGLI</sequence>
<dbReference type="Pfam" id="PF00503">
    <property type="entry name" value="G-alpha"/>
    <property type="match status" value="1"/>
</dbReference>
<feature type="binding site" evidence="7">
    <location>
        <begin position="130"/>
        <end position="131"/>
    </location>
    <ligand>
        <name>GTP</name>
        <dbReference type="ChEBI" id="CHEBI:37565"/>
    </ligand>
</feature>
<dbReference type="GO" id="GO:0003924">
    <property type="term" value="F:GTPase activity"/>
    <property type="evidence" value="ECO:0007669"/>
    <property type="project" value="UniProtKB-UniRule"/>
</dbReference>
<dbReference type="PANTHER" id="PTHR10218:SF367">
    <property type="entry name" value="GUANINE NUCLEOTIDE-BINDING PROTEIN G(F) SUBUNIT ALPHA"/>
    <property type="match status" value="1"/>
</dbReference>
<dbReference type="GO" id="GO:0005525">
    <property type="term" value="F:GTP binding"/>
    <property type="evidence" value="ECO:0007669"/>
    <property type="project" value="UniProtKB-UniRule"/>
</dbReference>
<keyword evidence="3 7" id="KW-0547">Nucleotide-binding</keyword>
<keyword evidence="9" id="KW-0472">Membrane</keyword>
<dbReference type="PROSITE" id="PS51882">
    <property type="entry name" value="G_ALPHA"/>
    <property type="match status" value="1"/>
</dbReference>
<dbReference type="SMART" id="SM00275">
    <property type="entry name" value="G_alpha"/>
    <property type="match status" value="1"/>
</dbReference>
<dbReference type="EMBL" id="OA882583">
    <property type="protein sequence ID" value="CAD7276071.1"/>
    <property type="molecule type" value="Genomic_DNA"/>
</dbReference>
<name>A0A7R9BKA9_9CRUS</name>
<feature type="binding site" evidence="8">
    <location>
        <position position="161"/>
    </location>
    <ligand>
        <name>Mg(2+)</name>
        <dbReference type="ChEBI" id="CHEBI:18420"/>
    </ligand>
</feature>
<evidence type="ECO:0000256" key="8">
    <source>
        <dbReference type="PIRSR" id="PIRSR601019-2"/>
    </source>
</evidence>
<accession>A0A7R9BKA9</accession>
<dbReference type="GO" id="GO:0005834">
    <property type="term" value="C:heterotrimeric G-protein complex"/>
    <property type="evidence" value="ECO:0007669"/>
    <property type="project" value="UniProtKB-UniRule"/>
</dbReference>
<feature type="binding site" evidence="7">
    <location>
        <begin position="188"/>
        <end position="192"/>
    </location>
    <ligand>
        <name>GTP</name>
        <dbReference type="ChEBI" id="CHEBI:37565"/>
    </ligand>
</feature>
<dbReference type="CDD" id="cd00066">
    <property type="entry name" value="G-alpha"/>
    <property type="match status" value="1"/>
</dbReference>
<dbReference type="Proteomes" id="UP000678499">
    <property type="component" value="Unassembled WGS sequence"/>
</dbReference>
<feature type="binding site" evidence="7">
    <location>
        <begin position="155"/>
        <end position="161"/>
    </location>
    <ligand>
        <name>GTP</name>
        <dbReference type="ChEBI" id="CHEBI:37565"/>
    </ligand>
</feature>
<dbReference type="OrthoDB" id="5817230at2759"/>
<dbReference type="SUPFAM" id="SSF47895">
    <property type="entry name" value="Transducin (alpha subunit), insertion domain"/>
    <property type="match status" value="1"/>
</dbReference>
<comment type="function">
    <text evidence="9">Guanine nucleotide-binding proteins (G proteins) function as transducers in numerous signaling pathways controlled by G protein-coupled receptors (GPCRs).</text>
</comment>
<protein>
    <recommendedName>
        <fullName evidence="9">Guanine nucleotide-binding protein G(s) subunit alpha</fullName>
    </recommendedName>
    <alternativeName>
        <fullName evidence="9">Adenylate cyclase-stimulating G alpha protein</fullName>
    </alternativeName>
</protein>
<dbReference type="PRINTS" id="PR00318">
    <property type="entry name" value="GPROTEINA"/>
</dbReference>
<dbReference type="InterPro" id="IPR027417">
    <property type="entry name" value="P-loop_NTPase"/>
</dbReference>
<dbReference type="Gene3D" id="3.40.50.300">
    <property type="entry name" value="P-loop containing nucleotide triphosphate hydrolases"/>
    <property type="match status" value="1"/>
</dbReference>
<evidence type="ECO:0000256" key="6">
    <source>
        <dbReference type="ARBA" id="ARBA00023224"/>
    </source>
</evidence>
<keyword evidence="9" id="KW-1003">Cell membrane</keyword>
<keyword evidence="4 8" id="KW-0460">Magnesium</keyword>
<dbReference type="GO" id="GO:0005737">
    <property type="term" value="C:cytoplasm"/>
    <property type="evidence" value="ECO:0007669"/>
    <property type="project" value="TreeGrafter"/>
</dbReference>
<evidence type="ECO:0000256" key="4">
    <source>
        <dbReference type="ARBA" id="ARBA00022842"/>
    </source>
</evidence>
<dbReference type="SUPFAM" id="SSF52540">
    <property type="entry name" value="P-loop containing nucleoside triphosphate hydrolases"/>
    <property type="match status" value="1"/>
</dbReference>
<dbReference type="PRINTS" id="PR00443">
    <property type="entry name" value="GPROTEINAS"/>
</dbReference>
<dbReference type="GO" id="GO:0031683">
    <property type="term" value="F:G-protein beta/gamma-subunit complex binding"/>
    <property type="evidence" value="ECO:0007669"/>
    <property type="project" value="UniProtKB-UniRule"/>
</dbReference>
<keyword evidence="6 9" id="KW-0807">Transducer</keyword>